<dbReference type="EMBL" id="CP001682">
    <property type="protein sequence ID" value="ACU94402.1"/>
    <property type="molecule type" value="Genomic_DNA"/>
</dbReference>
<keyword evidence="1" id="KW-0227">DNA damage</keyword>
<sequence>MAYTPRRTPLTHYSYVTPIGPVTLASDGYALVGACVGEGSFPGVHTPSALTNRAATELQEYLAGKRFVFDIPLSAHGTPFQQDVWRAAAAIPYGQTRAYADIAASIGHGEAYRAVGSASRANPLPFFIPSHRIVGANRSVRSDDAADKLKEFLLKLEQCHS</sequence>
<dbReference type="AlphaFoldDB" id="C7MNB2"/>
<dbReference type="InterPro" id="IPR036631">
    <property type="entry name" value="MGMT_N_sf"/>
</dbReference>
<dbReference type="STRING" id="469378.Ccur_06920"/>
<dbReference type="OrthoDB" id="9811249at2"/>
<dbReference type="Proteomes" id="UP000000954">
    <property type="component" value="Chromosome"/>
</dbReference>
<name>C7MNB2_CRYCD</name>
<dbReference type="InterPro" id="IPR036388">
    <property type="entry name" value="WH-like_DNA-bd_sf"/>
</dbReference>
<dbReference type="CDD" id="cd06445">
    <property type="entry name" value="ATase"/>
    <property type="match status" value="1"/>
</dbReference>
<reference evidence="3 4" key="1">
    <citation type="journal article" date="2009" name="Stand. Genomic Sci.">
        <title>Complete genome sequence of Cryptobacterium curtum type strain (12-3).</title>
        <authorList>
            <person name="Mavrommatis K."/>
            <person name="Pukall R."/>
            <person name="Rohde C."/>
            <person name="Chen F."/>
            <person name="Sims D."/>
            <person name="Brettin T."/>
            <person name="Kuske C."/>
            <person name="Detter J.C."/>
            <person name="Han C."/>
            <person name="Lapidus A."/>
            <person name="Copeland A."/>
            <person name="Glavina Del Rio T."/>
            <person name="Nolan M."/>
            <person name="Lucas S."/>
            <person name="Tice H."/>
            <person name="Cheng J.F."/>
            <person name="Bruce D."/>
            <person name="Goodwin L."/>
            <person name="Pitluck S."/>
            <person name="Ovchinnikova G."/>
            <person name="Pati A."/>
            <person name="Ivanova N."/>
            <person name="Chen A."/>
            <person name="Palaniappan K."/>
            <person name="Chain P."/>
            <person name="D'haeseleer P."/>
            <person name="Goker M."/>
            <person name="Bristow J."/>
            <person name="Eisen J.A."/>
            <person name="Markowitz V."/>
            <person name="Hugenholtz P."/>
            <person name="Rohde M."/>
            <person name="Klenk H.P."/>
            <person name="Kyrpides N.C."/>
        </authorList>
    </citation>
    <scope>NUCLEOTIDE SEQUENCE [LARGE SCALE GENOMIC DNA]</scope>
    <source>
        <strain evidence="4">ATCC 700683 / DSM 15641 / 12-3</strain>
    </source>
</reference>
<dbReference type="Pfam" id="PF01035">
    <property type="entry name" value="DNA_binding_1"/>
    <property type="match status" value="1"/>
</dbReference>
<protein>
    <submittedName>
        <fullName evidence="3">O-6-methylguanine DNA methyltransferase</fullName>
    </submittedName>
</protein>
<dbReference type="SUPFAM" id="SSF46767">
    <property type="entry name" value="Methylated DNA-protein cysteine methyltransferase, C-terminal domain"/>
    <property type="match status" value="1"/>
</dbReference>
<dbReference type="NCBIfam" id="TIGR00589">
    <property type="entry name" value="ogt"/>
    <property type="match status" value="1"/>
</dbReference>
<keyword evidence="3" id="KW-0808">Transferase</keyword>
<evidence type="ECO:0000313" key="3">
    <source>
        <dbReference type="EMBL" id="ACU94402.1"/>
    </source>
</evidence>
<dbReference type="RefSeq" id="WP_012803090.1">
    <property type="nucleotide sequence ID" value="NC_013170.1"/>
</dbReference>
<organism evidence="3 4">
    <name type="scientific">Cryptobacterium curtum (strain ATCC 700683 / DSM 15641 / CCUG 43107 / 12-3)</name>
    <dbReference type="NCBI Taxonomy" id="469378"/>
    <lineage>
        <taxon>Bacteria</taxon>
        <taxon>Bacillati</taxon>
        <taxon>Actinomycetota</taxon>
        <taxon>Coriobacteriia</taxon>
        <taxon>Eggerthellales</taxon>
        <taxon>Eggerthellaceae</taxon>
        <taxon>Cryptobacterium</taxon>
    </lineage>
</organism>
<dbReference type="Gene3D" id="1.10.10.10">
    <property type="entry name" value="Winged helix-like DNA-binding domain superfamily/Winged helix DNA-binding domain"/>
    <property type="match status" value="1"/>
</dbReference>
<accession>C7MNB2</accession>
<gene>
    <name evidence="3" type="ordered locus">Ccur_06920</name>
</gene>
<feature type="domain" description="Methylated-DNA-[protein]-cysteine S-methyltransferase DNA binding" evidence="2">
    <location>
        <begin position="79"/>
        <end position="158"/>
    </location>
</feature>
<dbReference type="GO" id="GO:0032259">
    <property type="term" value="P:methylation"/>
    <property type="evidence" value="ECO:0007669"/>
    <property type="project" value="UniProtKB-KW"/>
</dbReference>
<keyword evidence="3" id="KW-0489">Methyltransferase</keyword>
<dbReference type="PANTHER" id="PTHR10815:SF5">
    <property type="entry name" value="METHYLATED-DNA--PROTEIN-CYSTEINE METHYLTRANSFERASE"/>
    <property type="match status" value="1"/>
</dbReference>
<dbReference type="HOGENOM" id="CLU_000445_52_2_11"/>
<proteinExistence type="predicted"/>
<evidence type="ECO:0000256" key="1">
    <source>
        <dbReference type="ARBA" id="ARBA00022763"/>
    </source>
</evidence>
<dbReference type="InterPro" id="IPR014048">
    <property type="entry name" value="MethylDNA_cys_MeTrfase_DNA-bd"/>
</dbReference>
<keyword evidence="4" id="KW-1185">Reference proteome</keyword>
<dbReference type="Gene3D" id="3.30.160.70">
    <property type="entry name" value="Methylated DNA-protein cysteine methyltransferase domain"/>
    <property type="match status" value="1"/>
</dbReference>
<dbReference type="GO" id="GO:0003908">
    <property type="term" value="F:methylated-DNA-[protein]-cysteine S-methyltransferase activity"/>
    <property type="evidence" value="ECO:0007669"/>
    <property type="project" value="InterPro"/>
</dbReference>
<dbReference type="KEGG" id="ccu:Ccur_06920"/>
<dbReference type="SUPFAM" id="SSF53155">
    <property type="entry name" value="Methylated DNA-protein cysteine methyltransferase domain"/>
    <property type="match status" value="1"/>
</dbReference>
<evidence type="ECO:0000313" key="4">
    <source>
        <dbReference type="Proteomes" id="UP000000954"/>
    </source>
</evidence>
<evidence type="ECO:0000259" key="2">
    <source>
        <dbReference type="Pfam" id="PF01035"/>
    </source>
</evidence>
<dbReference type="InterPro" id="IPR036217">
    <property type="entry name" value="MethylDNA_cys_MeTrfase_DNAb"/>
</dbReference>
<dbReference type="GO" id="GO:0006281">
    <property type="term" value="P:DNA repair"/>
    <property type="evidence" value="ECO:0007669"/>
    <property type="project" value="InterPro"/>
</dbReference>
<dbReference type="PANTHER" id="PTHR10815">
    <property type="entry name" value="METHYLATED-DNA--PROTEIN-CYSTEINE METHYLTRANSFERASE"/>
    <property type="match status" value="1"/>
</dbReference>
<dbReference type="eggNOG" id="COG0350">
    <property type="taxonomic scope" value="Bacteria"/>
</dbReference>